<sequence length="170" mass="18535">MAEAETSRTNMPCQHKVGGTLQFRWVAPCNSGGWHLAIQVGGTLQFRWVAPCNSGGWHLAIQVGGTLQFRWVAPCNSGGWHLAIQVGGTLQFGDEYPQRIHLLSQDGHLIPLAVNDVQLNGQKGFQGDFRGREWAGATFSPDGQWLFANIQTPGITLAITGPWQNLTDDA</sequence>
<proteinExistence type="predicted"/>
<name>A0A5C6FK82_9PLAN</name>
<dbReference type="Pfam" id="PF05787">
    <property type="entry name" value="PhoX"/>
    <property type="match status" value="1"/>
</dbReference>
<dbReference type="InterPro" id="IPR008557">
    <property type="entry name" value="PhoX"/>
</dbReference>
<evidence type="ECO:0000313" key="2">
    <source>
        <dbReference type="Proteomes" id="UP000316476"/>
    </source>
</evidence>
<accession>A0A5C6FK82</accession>
<dbReference type="Proteomes" id="UP000316476">
    <property type="component" value="Unassembled WGS sequence"/>
</dbReference>
<evidence type="ECO:0000313" key="1">
    <source>
        <dbReference type="EMBL" id="TWU62510.1"/>
    </source>
</evidence>
<reference evidence="1 2" key="1">
    <citation type="submission" date="2019-02" db="EMBL/GenBank/DDBJ databases">
        <title>Deep-cultivation of Planctomycetes and their phenomic and genomic characterization uncovers novel biology.</title>
        <authorList>
            <person name="Wiegand S."/>
            <person name="Jogler M."/>
            <person name="Boedeker C."/>
            <person name="Pinto D."/>
            <person name="Vollmers J."/>
            <person name="Rivas-Marin E."/>
            <person name="Kohn T."/>
            <person name="Peeters S.H."/>
            <person name="Heuer A."/>
            <person name="Rast P."/>
            <person name="Oberbeckmann S."/>
            <person name="Bunk B."/>
            <person name="Jeske O."/>
            <person name="Meyerdierks A."/>
            <person name="Storesund J.E."/>
            <person name="Kallscheuer N."/>
            <person name="Luecker S."/>
            <person name="Lage O.M."/>
            <person name="Pohl T."/>
            <person name="Merkel B.J."/>
            <person name="Hornburger P."/>
            <person name="Mueller R.-W."/>
            <person name="Bruemmer F."/>
            <person name="Labrenz M."/>
            <person name="Spormann A.M."/>
            <person name="Op Den Camp H."/>
            <person name="Overmann J."/>
            <person name="Amann R."/>
            <person name="Jetten M.S.M."/>
            <person name="Mascher T."/>
            <person name="Medema M.H."/>
            <person name="Devos D.P."/>
            <person name="Kaster A.-K."/>
            <person name="Ovreas L."/>
            <person name="Rohde M."/>
            <person name="Galperin M.Y."/>
            <person name="Jogler C."/>
        </authorList>
    </citation>
    <scope>NUCLEOTIDE SEQUENCE [LARGE SCALE GENOMIC DNA]</scope>
    <source>
        <strain evidence="1 2">V7</strain>
    </source>
</reference>
<dbReference type="AlphaFoldDB" id="A0A5C6FK82"/>
<dbReference type="EMBL" id="SJPZ01000002">
    <property type="protein sequence ID" value="TWU62510.1"/>
    <property type="molecule type" value="Genomic_DNA"/>
</dbReference>
<organism evidence="1 2">
    <name type="scientific">Crateriforma conspicua</name>
    <dbReference type="NCBI Taxonomy" id="2527996"/>
    <lineage>
        <taxon>Bacteria</taxon>
        <taxon>Pseudomonadati</taxon>
        <taxon>Planctomycetota</taxon>
        <taxon>Planctomycetia</taxon>
        <taxon>Planctomycetales</taxon>
        <taxon>Planctomycetaceae</taxon>
        <taxon>Crateriforma</taxon>
    </lineage>
</organism>
<comment type="caution">
    <text evidence="1">The sequence shown here is derived from an EMBL/GenBank/DDBJ whole genome shotgun (WGS) entry which is preliminary data.</text>
</comment>
<gene>
    <name evidence="1" type="ORF">V7x_42450</name>
</gene>
<protein>
    <submittedName>
        <fullName evidence="1">Uncharacterized protein</fullName>
    </submittedName>
</protein>